<organism evidence="3 4">
    <name type="scientific">Larinioides sclopetarius</name>
    <dbReference type="NCBI Taxonomy" id="280406"/>
    <lineage>
        <taxon>Eukaryota</taxon>
        <taxon>Metazoa</taxon>
        <taxon>Ecdysozoa</taxon>
        <taxon>Arthropoda</taxon>
        <taxon>Chelicerata</taxon>
        <taxon>Arachnida</taxon>
        <taxon>Araneae</taxon>
        <taxon>Araneomorphae</taxon>
        <taxon>Entelegynae</taxon>
        <taxon>Araneoidea</taxon>
        <taxon>Araneidae</taxon>
        <taxon>Larinioides</taxon>
    </lineage>
</organism>
<accession>A0AAV1YZ14</accession>
<dbReference type="AlphaFoldDB" id="A0AAV1YZ14"/>
<protein>
    <submittedName>
        <fullName evidence="3">Uncharacterized protein</fullName>
    </submittedName>
</protein>
<sequence length="415" mass="47518">MFCISALRASSLFVFTLFLFKLFHTTVCESSGNLQPDNFINQEVSDFQAFLEEKLSNQGSPTDHRKVVPHLQQGENLSPFSNNDWDISSDESEEFSYEDVQEPVISRSNEEPQLTSAENVPEFNPLHKKEDSSAQRDPVHQNDGGVHEIQGRERRREETNHRPLEILLIRESDSKFKDSMADILEEVLSPKESIEPKKPYPVSGRSLPNSDFRDSMPDILEEALTPKKPIDKPIPPKEPYPVSRRSLSVSLNDASSPLRPDICSVSNHSFYDRQTCSSGYQYRLEPHLSATFSEDLKAQMQERYSPPKQTVCGFKRRMNPHKDVTERALCPFQWKVSEGNPSRIPEYLYEAKCSCTDSCTELKSKIRVLWRVGCEDQLHVYREGWEEIAVACVPTKPPIIKSEKAHRVKVTVPYN</sequence>
<evidence type="ECO:0000313" key="3">
    <source>
        <dbReference type="EMBL" id="CAL1264351.1"/>
    </source>
</evidence>
<evidence type="ECO:0000256" key="1">
    <source>
        <dbReference type="SAM" id="MobiDB-lite"/>
    </source>
</evidence>
<evidence type="ECO:0000256" key="2">
    <source>
        <dbReference type="SAM" id="SignalP"/>
    </source>
</evidence>
<dbReference type="InterPro" id="IPR029034">
    <property type="entry name" value="Cystine-knot_cytokine"/>
</dbReference>
<gene>
    <name evidence="3" type="ORF">LARSCL_LOCUS1985</name>
</gene>
<feature type="compositionally biased region" description="Basic and acidic residues" evidence="1">
    <location>
        <begin position="125"/>
        <end position="158"/>
    </location>
</feature>
<keyword evidence="2" id="KW-0732">Signal</keyword>
<dbReference type="Gene3D" id="2.10.90.10">
    <property type="entry name" value="Cystine-knot cytokines"/>
    <property type="match status" value="1"/>
</dbReference>
<name>A0AAV1YZ14_9ARAC</name>
<keyword evidence="4" id="KW-1185">Reference proteome</keyword>
<evidence type="ECO:0000313" key="4">
    <source>
        <dbReference type="Proteomes" id="UP001497382"/>
    </source>
</evidence>
<feature type="chain" id="PRO_5043751937" evidence="2">
    <location>
        <begin position="29"/>
        <end position="415"/>
    </location>
</feature>
<feature type="signal peptide" evidence="2">
    <location>
        <begin position="1"/>
        <end position="28"/>
    </location>
</feature>
<dbReference type="SUPFAM" id="SSF57501">
    <property type="entry name" value="Cystine-knot cytokines"/>
    <property type="match status" value="1"/>
</dbReference>
<feature type="region of interest" description="Disordered" evidence="1">
    <location>
        <begin position="103"/>
        <end position="158"/>
    </location>
</feature>
<dbReference type="EMBL" id="CAXIEN010000013">
    <property type="protein sequence ID" value="CAL1264351.1"/>
    <property type="molecule type" value="Genomic_DNA"/>
</dbReference>
<proteinExistence type="predicted"/>
<comment type="caution">
    <text evidence="3">The sequence shown here is derived from an EMBL/GenBank/DDBJ whole genome shotgun (WGS) entry which is preliminary data.</text>
</comment>
<dbReference type="Proteomes" id="UP001497382">
    <property type="component" value="Unassembled WGS sequence"/>
</dbReference>
<reference evidence="3 4" key="1">
    <citation type="submission" date="2024-04" db="EMBL/GenBank/DDBJ databases">
        <authorList>
            <person name="Rising A."/>
            <person name="Reimegard J."/>
            <person name="Sonavane S."/>
            <person name="Akerstrom W."/>
            <person name="Nylinder S."/>
            <person name="Hedman E."/>
            <person name="Kallberg Y."/>
        </authorList>
    </citation>
    <scope>NUCLEOTIDE SEQUENCE [LARGE SCALE GENOMIC DNA]</scope>
</reference>
<feature type="region of interest" description="Disordered" evidence="1">
    <location>
        <begin position="194"/>
        <end position="214"/>
    </location>
</feature>